<dbReference type="GO" id="GO:0006915">
    <property type="term" value="P:apoptotic process"/>
    <property type="evidence" value="ECO:0007669"/>
    <property type="project" value="UniProtKB-KW"/>
</dbReference>
<reference evidence="5" key="1">
    <citation type="submission" date="2020-11" db="EMBL/GenBank/DDBJ databases">
        <authorList>
            <consortium name="DOE Joint Genome Institute"/>
            <person name="Ahrendt S."/>
            <person name="Riley R."/>
            <person name="Andreopoulos W."/>
            <person name="Labutti K."/>
            <person name="Pangilinan J."/>
            <person name="Ruiz-Duenas F.J."/>
            <person name="Barrasa J.M."/>
            <person name="Sanchez-Garcia M."/>
            <person name="Camarero S."/>
            <person name="Miyauchi S."/>
            <person name="Serrano A."/>
            <person name="Linde D."/>
            <person name="Babiker R."/>
            <person name="Drula E."/>
            <person name="Ayuso-Fernandez I."/>
            <person name="Pacheco R."/>
            <person name="Padilla G."/>
            <person name="Ferreira P."/>
            <person name="Barriuso J."/>
            <person name="Kellner H."/>
            <person name="Castanera R."/>
            <person name="Alfaro M."/>
            <person name="Ramirez L."/>
            <person name="Pisabarro A.G."/>
            <person name="Kuo A."/>
            <person name="Tritt A."/>
            <person name="Lipzen A."/>
            <person name="He G."/>
            <person name="Yan M."/>
            <person name="Ng V."/>
            <person name="Cullen D."/>
            <person name="Martin F."/>
            <person name="Rosso M.-N."/>
            <person name="Henrissat B."/>
            <person name="Hibbett D."/>
            <person name="Martinez A.T."/>
            <person name="Grigoriev I.V."/>
        </authorList>
    </citation>
    <scope>NUCLEOTIDE SEQUENCE</scope>
    <source>
        <strain evidence="5">AH 40177</strain>
    </source>
</reference>
<evidence type="ECO:0000313" key="5">
    <source>
        <dbReference type="EMBL" id="KAF9056812.1"/>
    </source>
</evidence>
<evidence type="ECO:0000256" key="1">
    <source>
        <dbReference type="ARBA" id="ARBA00009005"/>
    </source>
</evidence>
<protein>
    <recommendedName>
        <fullName evidence="4">Peptidase C14 caspase domain-containing protein</fullName>
    </recommendedName>
</protein>
<dbReference type="InterPro" id="IPR011600">
    <property type="entry name" value="Pept_C14_caspase"/>
</dbReference>
<accession>A0A9P5P6E3</accession>
<dbReference type="InterPro" id="IPR050452">
    <property type="entry name" value="Metacaspase"/>
</dbReference>
<sequence length="276" mass="30349">MHDLSVPSNRIQLLLSPTGDEILPSLQDIPFTCNAPTRDNILNALYDLYDNPDIKPDDSIIIFYAGHGQSYYAANCTPKSTGSIEAICPVDRNTPKFNADGTEELIVDISDREINVIFGEIAKNRCENITLVLDCCYAGSGIRGCSPGLNSFQLGDKELFTSRHCPPIPSAVPLMFEAADASRRLPSDRSRTADPNFRANMKSHVLVASAKDYEQALEYTDKRTGVSQGYFTSRFISALRSSTSMAYRDVIGSSDLVMPFQTAIVAGKKTARLWFA</sequence>
<dbReference type="EMBL" id="JADNRY010000429">
    <property type="protein sequence ID" value="KAF9056812.1"/>
    <property type="molecule type" value="Genomic_DNA"/>
</dbReference>
<dbReference type="InterPro" id="IPR029030">
    <property type="entry name" value="Caspase-like_dom_sf"/>
</dbReference>
<feature type="domain" description="Peptidase C14 caspase" evidence="4">
    <location>
        <begin position="33"/>
        <end position="244"/>
    </location>
</feature>
<dbReference type="Pfam" id="PF00656">
    <property type="entry name" value="Peptidase_C14"/>
    <property type="match status" value="1"/>
</dbReference>
<dbReference type="GO" id="GO:0005737">
    <property type="term" value="C:cytoplasm"/>
    <property type="evidence" value="ECO:0007669"/>
    <property type="project" value="TreeGrafter"/>
</dbReference>
<keyword evidence="3" id="KW-0788">Thiol protease</keyword>
<dbReference type="GO" id="GO:0006508">
    <property type="term" value="P:proteolysis"/>
    <property type="evidence" value="ECO:0007669"/>
    <property type="project" value="InterPro"/>
</dbReference>
<name>A0A9P5P6E3_9AGAR</name>
<dbReference type="PANTHER" id="PTHR48104">
    <property type="entry name" value="METACASPASE-4"/>
    <property type="match status" value="1"/>
</dbReference>
<gene>
    <name evidence="5" type="ORF">BDP27DRAFT_1344868</name>
</gene>
<comment type="caution">
    <text evidence="5">The sequence shown here is derived from an EMBL/GenBank/DDBJ whole genome shotgun (WGS) entry which is preliminary data.</text>
</comment>
<evidence type="ECO:0000256" key="3">
    <source>
        <dbReference type="ARBA" id="ARBA00022807"/>
    </source>
</evidence>
<evidence type="ECO:0000259" key="4">
    <source>
        <dbReference type="Pfam" id="PF00656"/>
    </source>
</evidence>
<keyword evidence="6" id="KW-1185">Reference proteome</keyword>
<organism evidence="5 6">
    <name type="scientific">Rhodocollybia butyracea</name>
    <dbReference type="NCBI Taxonomy" id="206335"/>
    <lineage>
        <taxon>Eukaryota</taxon>
        <taxon>Fungi</taxon>
        <taxon>Dikarya</taxon>
        <taxon>Basidiomycota</taxon>
        <taxon>Agaricomycotina</taxon>
        <taxon>Agaricomycetes</taxon>
        <taxon>Agaricomycetidae</taxon>
        <taxon>Agaricales</taxon>
        <taxon>Marasmiineae</taxon>
        <taxon>Omphalotaceae</taxon>
        <taxon>Rhodocollybia</taxon>
    </lineage>
</organism>
<comment type="similarity">
    <text evidence="1">Belongs to the peptidase C14B family.</text>
</comment>
<evidence type="ECO:0000313" key="6">
    <source>
        <dbReference type="Proteomes" id="UP000772434"/>
    </source>
</evidence>
<dbReference type="SUPFAM" id="SSF52129">
    <property type="entry name" value="Caspase-like"/>
    <property type="match status" value="1"/>
</dbReference>
<keyword evidence="3" id="KW-0378">Hydrolase</keyword>
<dbReference type="OrthoDB" id="10255174at2759"/>
<dbReference type="AlphaFoldDB" id="A0A9P5P6E3"/>
<dbReference type="Gene3D" id="3.40.50.1460">
    <property type="match status" value="1"/>
</dbReference>
<proteinExistence type="inferred from homology"/>
<dbReference type="PANTHER" id="PTHR48104:SF30">
    <property type="entry name" value="METACASPASE-1"/>
    <property type="match status" value="1"/>
</dbReference>
<dbReference type="GO" id="GO:0004197">
    <property type="term" value="F:cysteine-type endopeptidase activity"/>
    <property type="evidence" value="ECO:0007669"/>
    <property type="project" value="InterPro"/>
</dbReference>
<evidence type="ECO:0000256" key="2">
    <source>
        <dbReference type="ARBA" id="ARBA00022703"/>
    </source>
</evidence>
<dbReference type="Proteomes" id="UP000772434">
    <property type="component" value="Unassembled WGS sequence"/>
</dbReference>
<keyword evidence="3" id="KW-0645">Protease</keyword>
<keyword evidence="2" id="KW-0053">Apoptosis</keyword>